<dbReference type="InterPro" id="IPR008613">
    <property type="entry name" value="Excalibur_Ca-bd_domain"/>
</dbReference>
<sequence length="109" mass="12097">MASVRRVFVRMAETAPYSMVLVKVILFAGALGLCLGALSVPEVRTWIGETWIEISSSLDARTRKPQAGDWWRDCNDARAAGTAPIYSYEPGYRSELDRDADGIACEPYH</sequence>
<reference evidence="2 3" key="1">
    <citation type="journal article" date="2021" name="Int. J. Syst. Evol. Microbiol.">
        <title>Novosphingobium decolorationis sp. nov., an aniline blue-decolourizing bacterium isolated from East Pacific sediment.</title>
        <authorList>
            <person name="Chen X."/>
            <person name="Dong B."/>
            <person name="Chen T."/>
            <person name="Ren N."/>
            <person name="Wang J."/>
            <person name="Xu Y."/>
            <person name="Yang J."/>
            <person name="Zhu S."/>
            <person name="Chen J."/>
        </authorList>
    </citation>
    <scope>NUCLEOTIDE SEQUENCE [LARGE SCALE GENOMIC DNA]</scope>
    <source>
        <strain evidence="2 3">502str22</strain>
    </source>
</reference>
<name>A0ABX8EC38_9SPHN</name>
<feature type="domain" description="Excalibur calcium-binding" evidence="1">
    <location>
        <begin position="70"/>
        <end position="106"/>
    </location>
</feature>
<evidence type="ECO:0000313" key="3">
    <source>
        <dbReference type="Proteomes" id="UP000677126"/>
    </source>
</evidence>
<dbReference type="Pfam" id="PF05901">
    <property type="entry name" value="Excalibur"/>
    <property type="match status" value="1"/>
</dbReference>
<protein>
    <submittedName>
        <fullName evidence="2">Excalibur calcium-binding domain-containing protein</fullName>
    </submittedName>
</protein>
<dbReference type="SMART" id="SM00894">
    <property type="entry name" value="Excalibur"/>
    <property type="match status" value="1"/>
</dbReference>
<keyword evidence="3" id="KW-1185">Reference proteome</keyword>
<evidence type="ECO:0000313" key="2">
    <source>
        <dbReference type="EMBL" id="QVM86074.1"/>
    </source>
</evidence>
<accession>A0ABX8EC38</accession>
<dbReference type="Proteomes" id="UP000677126">
    <property type="component" value="Chromosome"/>
</dbReference>
<organism evidence="2 3">
    <name type="scientific">Novosphingobium decolorationis</name>
    <dbReference type="NCBI Taxonomy" id="2698673"/>
    <lineage>
        <taxon>Bacteria</taxon>
        <taxon>Pseudomonadati</taxon>
        <taxon>Pseudomonadota</taxon>
        <taxon>Alphaproteobacteria</taxon>
        <taxon>Sphingomonadales</taxon>
        <taxon>Sphingomonadaceae</taxon>
        <taxon>Novosphingobium</taxon>
    </lineage>
</organism>
<evidence type="ECO:0000259" key="1">
    <source>
        <dbReference type="SMART" id="SM00894"/>
    </source>
</evidence>
<dbReference type="RefSeq" id="WP_213502892.1">
    <property type="nucleotide sequence ID" value="NZ_CP054856.1"/>
</dbReference>
<dbReference type="EMBL" id="CP054856">
    <property type="protein sequence ID" value="QVM86074.1"/>
    <property type="molecule type" value="Genomic_DNA"/>
</dbReference>
<gene>
    <name evidence="2" type="ORF">HT578_06540</name>
</gene>
<proteinExistence type="predicted"/>